<protein>
    <submittedName>
        <fullName evidence="2">Uncharacterized protein</fullName>
    </submittedName>
</protein>
<sequence>MKLHFFGSQVISKGLAGFINSSRTRIWLWVLPINHHTLGNLWHMLDHIRTEEDAMPLKGKQKGKKTKPYPLSSTSRLPGSHSLTHVGTLQLHGCSSEN</sequence>
<feature type="compositionally biased region" description="Polar residues" evidence="1">
    <location>
        <begin position="71"/>
        <end position="83"/>
    </location>
</feature>
<evidence type="ECO:0000313" key="3">
    <source>
        <dbReference type="Proteomes" id="UP000594638"/>
    </source>
</evidence>
<feature type="non-terminal residue" evidence="2">
    <location>
        <position position="98"/>
    </location>
</feature>
<proteinExistence type="predicted"/>
<evidence type="ECO:0000313" key="2">
    <source>
        <dbReference type="EMBL" id="CAA3003843.1"/>
    </source>
</evidence>
<comment type="caution">
    <text evidence="2">The sequence shown here is derived from an EMBL/GenBank/DDBJ whole genome shotgun (WGS) entry which is preliminary data.</text>
</comment>
<dbReference type="Gramene" id="OE9A014446T1">
    <property type="protein sequence ID" value="OE9A014446C1"/>
    <property type="gene ID" value="OE9A014446"/>
</dbReference>
<dbReference type="Proteomes" id="UP000594638">
    <property type="component" value="Unassembled WGS sequence"/>
</dbReference>
<evidence type="ECO:0000256" key="1">
    <source>
        <dbReference type="SAM" id="MobiDB-lite"/>
    </source>
</evidence>
<dbReference type="EMBL" id="CACTIH010006032">
    <property type="protein sequence ID" value="CAA3003843.1"/>
    <property type="molecule type" value="Genomic_DNA"/>
</dbReference>
<organism evidence="2 3">
    <name type="scientific">Olea europaea subsp. europaea</name>
    <dbReference type="NCBI Taxonomy" id="158383"/>
    <lineage>
        <taxon>Eukaryota</taxon>
        <taxon>Viridiplantae</taxon>
        <taxon>Streptophyta</taxon>
        <taxon>Embryophyta</taxon>
        <taxon>Tracheophyta</taxon>
        <taxon>Spermatophyta</taxon>
        <taxon>Magnoliopsida</taxon>
        <taxon>eudicotyledons</taxon>
        <taxon>Gunneridae</taxon>
        <taxon>Pentapetalae</taxon>
        <taxon>asterids</taxon>
        <taxon>lamiids</taxon>
        <taxon>Lamiales</taxon>
        <taxon>Oleaceae</taxon>
        <taxon>Oleeae</taxon>
        <taxon>Olea</taxon>
    </lineage>
</organism>
<keyword evidence="3" id="KW-1185">Reference proteome</keyword>
<accession>A0A8S0TF19</accession>
<name>A0A8S0TF19_OLEEU</name>
<feature type="region of interest" description="Disordered" evidence="1">
    <location>
        <begin position="53"/>
        <end position="83"/>
    </location>
</feature>
<reference evidence="2 3" key="1">
    <citation type="submission" date="2019-12" db="EMBL/GenBank/DDBJ databases">
        <authorList>
            <person name="Alioto T."/>
            <person name="Alioto T."/>
            <person name="Gomez Garrido J."/>
        </authorList>
    </citation>
    <scope>NUCLEOTIDE SEQUENCE [LARGE SCALE GENOMIC DNA]</scope>
</reference>
<dbReference type="AlphaFoldDB" id="A0A8S0TF19"/>
<gene>
    <name evidence="2" type="ORF">OLEA9_A014446</name>
</gene>